<accession>A0ACB0Z5W5</accession>
<keyword evidence="2" id="KW-1185">Reference proteome</keyword>
<comment type="caution">
    <text evidence="1">The sequence shown here is derived from an EMBL/GenBank/DDBJ whole genome shotgun (WGS) entry which is preliminary data.</text>
</comment>
<proteinExistence type="predicted"/>
<protein>
    <submittedName>
        <fullName evidence="1">Uncharacterized protein</fullName>
    </submittedName>
</protein>
<sequence length="56" mass="6703">MRVFSFIGKMWNWQNVVTVFFFSFFPLFSSSSCLLTAIIWNSPLPLLFQKKIFSRF</sequence>
<dbReference type="Proteomes" id="UP001497535">
    <property type="component" value="Unassembled WGS sequence"/>
</dbReference>
<evidence type="ECO:0000313" key="1">
    <source>
        <dbReference type="EMBL" id="CAK5074268.1"/>
    </source>
</evidence>
<organism evidence="1 2">
    <name type="scientific">Meloidogyne enterolobii</name>
    <name type="common">Root-knot nematode worm</name>
    <name type="synonym">Meloidogyne mayaguensis</name>
    <dbReference type="NCBI Taxonomy" id="390850"/>
    <lineage>
        <taxon>Eukaryota</taxon>
        <taxon>Metazoa</taxon>
        <taxon>Ecdysozoa</taxon>
        <taxon>Nematoda</taxon>
        <taxon>Chromadorea</taxon>
        <taxon>Rhabditida</taxon>
        <taxon>Tylenchina</taxon>
        <taxon>Tylenchomorpha</taxon>
        <taxon>Tylenchoidea</taxon>
        <taxon>Meloidogynidae</taxon>
        <taxon>Meloidogyninae</taxon>
        <taxon>Meloidogyne</taxon>
    </lineage>
</organism>
<evidence type="ECO:0000313" key="2">
    <source>
        <dbReference type="Proteomes" id="UP001497535"/>
    </source>
</evidence>
<reference evidence="1" key="1">
    <citation type="submission" date="2023-11" db="EMBL/GenBank/DDBJ databases">
        <authorList>
            <person name="Poullet M."/>
        </authorList>
    </citation>
    <scope>NUCLEOTIDE SEQUENCE</scope>
    <source>
        <strain evidence="1">E1834</strain>
    </source>
</reference>
<gene>
    <name evidence="1" type="ORF">MENTE1834_LOCUS20999</name>
</gene>
<dbReference type="EMBL" id="CAVMJV010000026">
    <property type="protein sequence ID" value="CAK5074268.1"/>
    <property type="molecule type" value="Genomic_DNA"/>
</dbReference>
<name>A0ACB0Z5W5_MELEN</name>